<evidence type="ECO:0000256" key="6">
    <source>
        <dbReference type="ARBA" id="ARBA00022679"/>
    </source>
</evidence>
<dbReference type="InterPro" id="IPR013654">
    <property type="entry name" value="PAS_2"/>
</dbReference>
<feature type="domain" description="Phytochrome chromophore attachment site" evidence="13">
    <location>
        <begin position="149"/>
        <end position="289"/>
    </location>
</feature>
<dbReference type="InterPro" id="IPR043150">
    <property type="entry name" value="Phytochrome_PHY_sf"/>
</dbReference>
<evidence type="ECO:0000256" key="5">
    <source>
        <dbReference type="ARBA" id="ARBA00022606"/>
    </source>
</evidence>
<dbReference type="Proteomes" id="UP001440612">
    <property type="component" value="Chromosome"/>
</dbReference>
<evidence type="ECO:0000256" key="10">
    <source>
        <dbReference type="ARBA" id="ARBA00022991"/>
    </source>
</evidence>
<evidence type="ECO:0000256" key="1">
    <source>
        <dbReference type="ARBA" id="ARBA00000085"/>
    </source>
</evidence>
<dbReference type="Gene3D" id="3.30.450.20">
    <property type="entry name" value="PAS domain"/>
    <property type="match status" value="1"/>
</dbReference>
<dbReference type="InterPro" id="IPR013515">
    <property type="entry name" value="Phytochrome_cen-reg"/>
</dbReference>
<evidence type="ECO:0000256" key="12">
    <source>
        <dbReference type="PROSITE-ProRule" id="PRU00169"/>
    </source>
</evidence>
<evidence type="ECO:0000256" key="7">
    <source>
        <dbReference type="ARBA" id="ARBA00022741"/>
    </source>
</evidence>
<comment type="catalytic activity">
    <reaction evidence="1">
        <text>ATP + protein L-histidine = ADP + protein N-phospho-L-histidine.</text>
        <dbReference type="EC" id="2.7.13.3"/>
    </reaction>
</comment>
<evidence type="ECO:0000259" key="13">
    <source>
        <dbReference type="PROSITE" id="PS50046"/>
    </source>
</evidence>
<dbReference type="Pfam" id="PF07536">
    <property type="entry name" value="HWE_HK"/>
    <property type="match status" value="1"/>
</dbReference>
<evidence type="ECO:0000256" key="4">
    <source>
        <dbReference type="ARBA" id="ARBA00022553"/>
    </source>
</evidence>
<evidence type="ECO:0000256" key="11">
    <source>
        <dbReference type="ARBA" id="ARBA00023170"/>
    </source>
</evidence>
<dbReference type="PANTHER" id="PTHR41523:SF7">
    <property type="entry name" value="HISTIDINE KINASE"/>
    <property type="match status" value="1"/>
</dbReference>
<keyword evidence="10" id="KW-0157">Chromophore</keyword>
<keyword evidence="7" id="KW-0547">Nucleotide-binding</keyword>
<dbReference type="InterPro" id="IPR011006">
    <property type="entry name" value="CheY-like_superfamily"/>
</dbReference>
<dbReference type="InterPro" id="IPR035965">
    <property type="entry name" value="PAS-like_dom_sf"/>
</dbReference>
<dbReference type="Pfam" id="PF00360">
    <property type="entry name" value="PHY"/>
    <property type="match status" value="1"/>
</dbReference>
<dbReference type="Gene3D" id="3.30.565.10">
    <property type="entry name" value="Histidine kinase-like ATPase, C-terminal domain"/>
    <property type="match status" value="1"/>
</dbReference>
<dbReference type="Pfam" id="PF01590">
    <property type="entry name" value="GAF"/>
    <property type="match status" value="1"/>
</dbReference>
<keyword evidence="4 12" id="KW-0597">Phosphoprotein</keyword>
<reference evidence="16" key="1">
    <citation type="submission" date="2024-04" db="EMBL/GenBank/DDBJ databases">
        <title>Phylogenomic analyses of a clade within the roseobacter group suggest taxonomic reassignments of species of the genera Aestuariivita, Citreicella, Loktanella, Nautella, Pelagibaca, Ruegeria, Thalassobius, Thiobacimonas and Tropicibacter, and the proposal o.</title>
        <authorList>
            <person name="Jeon C.O."/>
        </authorList>
    </citation>
    <scope>NUCLEOTIDE SEQUENCE [LARGE SCALE GENOMIC DNA]</scope>
    <source>
        <strain evidence="16">BS5-3</strain>
    </source>
</reference>
<evidence type="ECO:0000256" key="9">
    <source>
        <dbReference type="ARBA" id="ARBA00022840"/>
    </source>
</evidence>
<dbReference type="InterPro" id="IPR029016">
    <property type="entry name" value="GAF-like_dom_sf"/>
</dbReference>
<evidence type="ECO:0000313" key="16">
    <source>
        <dbReference type="Proteomes" id="UP001440612"/>
    </source>
</evidence>
<dbReference type="InterPro" id="IPR001294">
    <property type="entry name" value="Phytochrome"/>
</dbReference>
<evidence type="ECO:0000256" key="8">
    <source>
        <dbReference type="ARBA" id="ARBA00022777"/>
    </source>
</evidence>
<gene>
    <name evidence="15" type="ORF">AABB29_03220</name>
</gene>
<dbReference type="InterPro" id="IPR011102">
    <property type="entry name" value="Sig_transdc_His_kinase_HWE"/>
</dbReference>
<dbReference type="InterPro" id="IPR036890">
    <property type="entry name" value="HATPase_C_sf"/>
</dbReference>
<dbReference type="Gene3D" id="3.30.450.40">
    <property type="match status" value="1"/>
</dbReference>
<organism evidence="15 16">
    <name type="scientific">Yoonia phaeophyticola</name>
    <dbReference type="NCBI Taxonomy" id="3137369"/>
    <lineage>
        <taxon>Bacteria</taxon>
        <taxon>Pseudomonadati</taxon>
        <taxon>Pseudomonadota</taxon>
        <taxon>Alphaproteobacteria</taxon>
        <taxon>Rhodobacterales</taxon>
        <taxon>Paracoccaceae</taxon>
        <taxon>Yoonia</taxon>
    </lineage>
</organism>
<dbReference type="SMART" id="SM00448">
    <property type="entry name" value="REC"/>
    <property type="match status" value="1"/>
</dbReference>
<feature type="modified residue" description="4-aspartylphosphate" evidence="12">
    <location>
        <position position="781"/>
    </location>
</feature>
<keyword evidence="5" id="KW-0716">Sensory transduction</keyword>
<feature type="domain" description="Response regulatory" evidence="14">
    <location>
        <begin position="731"/>
        <end position="843"/>
    </location>
</feature>
<evidence type="ECO:0000256" key="3">
    <source>
        <dbReference type="ARBA" id="ARBA00022543"/>
    </source>
</evidence>
<protein>
    <recommendedName>
        <fullName evidence="2">histidine kinase</fullName>
        <ecNumber evidence="2">2.7.13.3</ecNumber>
    </recommendedName>
</protein>
<dbReference type="SMART" id="SM00065">
    <property type="entry name" value="GAF"/>
    <property type="match status" value="1"/>
</dbReference>
<evidence type="ECO:0000256" key="2">
    <source>
        <dbReference type="ARBA" id="ARBA00012438"/>
    </source>
</evidence>
<dbReference type="SMART" id="SM00911">
    <property type="entry name" value="HWE_HK"/>
    <property type="match status" value="1"/>
</dbReference>
<keyword evidence="3" id="KW-0600">Photoreceptor protein</keyword>
<accession>A0ABZ2V549</accession>
<dbReference type="EMBL" id="CP150951">
    <property type="protein sequence ID" value="WZC49677.1"/>
    <property type="molecule type" value="Genomic_DNA"/>
</dbReference>
<dbReference type="SUPFAM" id="SSF55874">
    <property type="entry name" value="ATPase domain of HSP90 chaperone/DNA topoisomerase II/histidine kinase"/>
    <property type="match status" value="1"/>
</dbReference>
<dbReference type="PROSITE" id="PS50110">
    <property type="entry name" value="RESPONSE_REGULATORY"/>
    <property type="match status" value="1"/>
</dbReference>
<evidence type="ECO:0000259" key="14">
    <source>
        <dbReference type="PROSITE" id="PS50110"/>
    </source>
</evidence>
<keyword evidence="11" id="KW-0675">Receptor</keyword>
<dbReference type="RefSeq" id="WP_341367787.1">
    <property type="nucleotide sequence ID" value="NZ_CP150951.2"/>
</dbReference>
<dbReference type="InterPro" id="IPR001789">
    <property type="entry name" value="Sig_transdc_resp-reg_receiver"/>
</dbReference>
<dbReference type="Gene3D" id="3.30.450.270">
    <property type="match status" value="1"/>
</dbReference>
<evidence type="ECO:0000313" key="15">
    <source>
        <dbReference type="EMBL" id="WZC49677.1"/>
    </source>
</evidence>
<sequence>MTTYASQSDVEQALQQCADEPIHIPGIIQPFGCLIAANEQNSIIGYASENAAEFVGIPVDKVLGQTLRDVLGKDAWHVIRNGLSRIKDGQKSIDAGTAQIGDGFFDLRIFKSDGNLVVEIEAEQEDALGGSDALKTLTYLMGEIQKAANEQQLFEHTVELMQHLSGYDRVLIYQFDRNYNGQVRAEVIRSGMESYQGLHFPHWDIPAQARAVMGKIPLRFIQDVEQTPVPLLAQSDLPPLDITLATVRGVSSIHMEYLRNMGSAATLTLSVMIEDTLWGVISFHHRRPKVPPAGLRSILISFLSVFEGKLLALRQQDALDRIRSLDQGFVTNSDQETSLADLIPAAAPMILEMTNADGMSALTTDGAFTFGDTPDEDVLEALTELSTENHDTLVIDALEEQFPEKTDSLNQCAGALVVGVLPDRSIALFRNERARAINWAGNPEKTIEFHEGNARLSPRGSFSTFLEQVEGRCEPWSPGEIYLIEHLRTLLQAAERQTMMDMLNRQQALMIGELNHRVRNILALVRSVSRQARRRYGSLDSYANAIENRIRALAAAHDISNGRSTDPVSIYALTQLEFEPFKTITDSQTAISGSDAFIKPEVAPIMSLVFHELTTNAAKYGALLTAAGHVQITFEELEKDLSIVWQETGGPRVNHPNELGFGMAMIEQAIPHELGGTAEVRFEESGLCAEFTIPKKHLVSGRHQVVAKLSRRTPIELEPMPEVPAYLHKGCVIILEDNFIVAKEMADQIRDSGASDIRIFATPDAVFEELDRVVPSLVVLDVNLSNGVTSSGVAARLHELDIPFLFVTGYGDELELDEMFSDAPRLLKPITVSEFNHAVAKLKPSGAN</sequence>
<dbReference type="EC" id="2.7.13.3" evidence="2"/>
<dbReference type="SUPFAM" id="SSF55781">
    <property type="entry name" value="GAF domain-like"/>
    <property type="match status" value="2"/>
</dbReference>
<name>A0ABZ2V549_9RHOB</name>
<dbReference type="PRINTS" id="PR01033">
    <property type="entry name" value="PHYTOCHROME"/>
</dbReference>
<keyword evidence="9" id="KW-0067">ATP-binding</keyword>
<dbReference type="InterPro" id="IPR003018">
    <property type="entry name" value="GAF"/>
</dbReference>
<dbReference type="SUPFAM" id="SSF52172">
    <property type="entry name" value="CheY-like"/>
    <property type="match status" value="1"/>
</dbReference>
<dbReference type="SUPFAM" id="SSF55785">
    <property type="entry name" value="PYP-like sensor domain (PAS domain)"/>
    <property type="match status" value="1"/>
</dbReference>
<proteinExistence type="predicted"/>
<keyword evidence="16" id="KW-1185">Reference proteome</keyword>
<dbReference type="GO" id="GO:0016301">
    <property type="term" value="F:kinase activity"/>
    <property type="evidence" value="ECO:0007669"/>
    <property type="project" value="UniProtKB-KW"/>
</dbReference>
<dbReference type="Pfam" id="PF08446">
    <property type="entry name" value="PAS_2"/>
    <property type="match status" value="1"/>
</dbReference>
<keyword evidence="6" id="KW-0808">Transferase</keyword>
<dbReference type="PROSITE" id="PS50046">
    <property type="entry name" value="PHYTOCHROME_2"/>
    <property type="match status" value="1"/>
</dbReference>
<dbReference type="PANTHER" id="PTHR41523">
    <property type="entry name" value="TWO-COMPONENT SYSTEM SENSOR PROTEIN"/>
    <property type="match status" value="1"/>
</dbReference>
<dbReference type="InterPro" id="IPR016132">
    <property type="entry name" value="Phyto_chromo_attachment"/>
</dbReference>
<dbReference type="Gene3D" id="3.40.50.2300">
    <property type="match status" value="1"/>
</dbReference>
<keyword evidence="8 15" id="KW-0418">Kinase</keyword>